<name>A0A2W5N1B4_RHOSU</name>
<dbReference type="Pfam" id="PF06674">
    <property type="entry name" value="DUF1176"/>
    <property type="match status" value="1"/>
</dbReference>
<evidence type="ECO:0000313" key="2">
    <source>
        <dbReference type="EMBL" id="PZQ47301.1"/>
    </source>
</evidence>
<evidence type="ECO:0008006" key="4">
    <source>
        <dbReference type="Google" id="ProtNLM"/>
    </source>
</evidence>
<protein>
    <recommendedName>
        <fullName evidence="4">DUF1176 domain-containing protein</fullName>
    </recommendedName>
</protein>
<accession>A0A2W5N1B4</accession>
<proteinExistence type="predicted"/>
<sequence length="340" mass="34276">MVWNLSRAGAAVLASTLAAPALAAGPEVGTEQAFRDWTAACDNFLSCVAIGTQADGGAGGYVVLRRDAGAEAPVQVEIVAISQDGPAGDAALAVSARGLAARTYPAARDGDYLTAAVPEADTAALVAAMLAGTDLALSVVGDASADAGPVSLRGATAALLWIDDRQGRVGTASALVRLGSAPAATPALPEGIPINRVAITALDPVPPRPAGLSADAEGSCADLPDLAFALGGGATLWGLCDFAAAYNTGYRFWVVEASGSHPATFVIPGVDGDPAVLVNPSLNPDGSLGALNLGRGLGDCGDGQDWAWTGEAFALLDWRRLDACAGVARDDWPYLYRARP</sequence>
<dbReference type="Proteomes" id="UP000249185">
    <property type="component" value="Unassembled WGS sequence"/>
</dbReference>
<reference evidence="2 3" key="1">
    <citation type="submission" date="2017-08" db="EMBL/GenBank/DDBJ databases">
        <title>Infants hospitalized years apart are colonized by the same room-sourced microbial strains.</title>
        <authorList>
            <person name="Brooks B."/>
            <person name="Olm M.R."/>
            <person name="Firek B.A."/>
            <person name="Baker R."/>
            <person name="Thomas B.C."/>
            <person name="Morowitz M.J."/>
            <person name="Banfield J.F."/>
        </authorList>
    </citation>
    <scope>NUCLEOTIDE SEQUENCE [LARGE SCALE GENOMIC DNA]</scope>
    <source>
        <strain evidence="2">S2_005_002_R2_34</strain>
    </source>
</reference>
<feature type="chain" id="PRO_5016008068" description="DUF1176 domain-containing protein" evidence="1">
    <location>
        <begin position="24"/>
        <end position="340"/>
    </location>
</feature>
<comment type="caution">
    <text evidence="2">The sequence shown here is derived from an EMBL/GenBank/DDBJ whole genome shotgun (WGS) entry which is preliminary data.</text>
</comment>
<keyword evidence="1" id="KW-0732">Signal</keyword>
<dbReference type="AlphaFoldDB" id="A0A2W5N1B4"/>
<feature type="signal peptide" evidence="1">
    <location>
        <begin position="1"/>
        <end position="23"/>
    </location>
</feature>
<evidence type="ECO:0000256" key="1">
    <source>
        <dbReference type="SAM" id="SignalP"/>
    </source>
</evidence>
<dbReference type="InterPro" id="IPR009560">
    <property type="entry name" value="DUF1176"/>
</dbReference>
<gene>
    <name evidence="2" type="ORF">DI556_17670</name>
</gene>
<evidence type="ECO:0000313" key="3">
    <source>
        <dbReference type="Proteomes" id="UP000249185"/>
    </source>
</evidence>
<organism evidence="2 3">
    <name type="scientific">Rhodovulum sulfidophilum</name>
    <name type="common">Rhodobacter sulfidophilus</name>
    <dbReference type="NCBI Taxonomy" id="35806"/>
    <lineage>
        <taxon>Bacteria</taxon>
        <taxon>Pseudomonadati</taxon>
        <taxon>Pseudomonadota</taxon>
        <taxon>Alphaproteobacteria</taxon>
        <taxon>Rhodobacterales</taxon>
        <taxon>Paracoccaceae</taxon>
        <taxon>Rhodovulum</taxon>
    </lineage>
</organism>
<dbReference type="EMBL" id="QFPW01000017">
    <property type="protein sequence ID" value="PZQ47301.1"/>
    <property type="molecule type" value="Genomic_DNA"/>
</dbReference>